<dbReference type="STRING" id="3641.A0A061FR82"/>
<reference evidence="2 3" key="1">
    <citation type="journal article" date="2013" name="Genome Biol.">
        <title>The genome sequence of the most widely cultivated cacao type and its use to identify candidate genes regulating pod color.</title>
        <authorList>
            <person name="Motamayor J.C."/>
            <person name="Mockaitis K."/>
            <person name="Schmutz J."/>
            <person name="Haiminen N."/>
            <person name="Iii D.L."/>
            <person name="Cornejo O."/>
            <person name="Findley S.D."/>
            <person name="Zheng P."/>
            <person name="Utro F."/>
            <person name="Royaert S."/>
            <person name="Saski C."/>
            <person name="Jenkins J."/>
            <person name="Podicheti R."/>
            <person name="Zhao M."/>
            <person name="Scheffler B.E."/>
            <person name="Stack J.C."/>
            <person name="Feltus F.A."/>
            <person name="Mustiga G.M."/>
            <person name="Amores F."/>
            <person name="Phillips W."/>
            <person name="Marelli J.P."/>
            <person name="May G.D."/>
            <person name="Shapiro H."/>
            <person name="Ma J."/>
            <person name="Bustamante C.D."/>
            <person name="Schnell R.J."/>
            <person name="Main D."/>
            <person name="Gilbert D."/>
            <person name="Parida L."/>
            <person name="Kuhn D.N."/>
        </authorList>
    </citation>
    <scope>NUCLEOTIDE SEQUENCE [LARGE SCALE GENOMIC DNA]</scope>
    <source>
        <strain evidence="3">cv. Matina 1-6</strain>
    </source>
</reference>
<feature type="compositionally biased region" description="Basic and acidic residues" evidence="1">
    <location>
        <begin position="92"/>
        <end position="107"/>
    </location>
</feature>
<dbReference type="EMBL" id="CM001888">
    <property type="protein sequence ID" value="EOY19423.1"/>
    <property type="molecule type" value="Genomic_DNA"/>
</dbReference>
<evidence type="ECO:0000313" key="2">
    <source>
        <dbReference type="EMBL" id="EOY19423.1"/>
    </source>
</evidence>
<dbReference type="InParanoid" id="A0A061FR82"/>
<dbReference type="GO" id="GO:0003729">
    <property type="term" value="F:mRNA binding"/>
    <property type="evidence" value="ECO:0000318"/>
    <property type="project" value="GO_Central"/>
</dbReference>
<gene>
    <name evidence="2" type="ORF">TCM_044513</name>
</gene>
<evidence type="ECO:0000313" key="3">
    <source>
        <dbReference type="Proteomes" id="UP000026915"/>
    </source>
</evidence>
<name>A0A061FR82_THECC</name>
<accession>A0A061FR82</accession>
<proteinExistence type="predicted"/>
<dbReference type="HOGENOM" id="CLU_106411_2_1_1"/>
<protein>
    <submittedName>
        <fullName evidence="2">Uncharacterized protein</fullName>
    </submittedName>
</protein>
<keyword evidence="3" id="KW-1185">Reference proteome</keyword>
<dbReference type="Gene3D" id="6.10.250.1270">
    <property type="match status" value="1"/>
</dbReference>
<dbReference type="GO" id="GO:0003735">
    <property type="term" value="F:structural constituent of ribosome"/>
    <property type="evidence" value="ECO:0000318"/>
    <property type="project" value="GO_Central"/>
</dbReference>
<feature type="compositionally biased region" description="Basic residues" evidence="1">
    <location>
        <begin position="110"/>
        <end position="125"/>
    </location>
</feature>
<sequence>MKHAFNGTPLNLGRFMVKRMRRACIKDKINLPYGNIITSLVQKKGIWCSKYETDKQYKKDIAQEPVKKRRPATQKPYSRSIVGATLEVIQKRSEKPKVRDAAREATLPRKGSRKLRMKRRLRKQK</sequence>
<feature type="region of interest" description="Disordered" evidence="1">
    <location>
        <begin position="92"/>
        <end position="125"/>
    </location>
</feature>
<dbReference type="Proteomes" id="UP000026915">
    <property type="component" value="Chromosome 10"/>
</dbReference>
<dbReference type="Gramene" id="EOY19423">
    <property type="protein sequence ID" value="EOY19423"/>
    <property type="gene ID" value="TCM_044513"/>
</dbReference>
<dbReference type="eggNOG" id="KOG1722">
    <property type="taxonomic scope" value="Eukaryota"/>
</dbReference>
<dbReference type="GO" id="GO:0002181">
    <property type="term" value="P:cytoplasmic translation"/>
    <property type="evidence" value="ECO:0000318"/>
    <property type="project" value="GO_Central"/>
</dbReference>
<dbReference type="GO" id="GO:0022625">
    <property type="term" value="C:cytosolic large ribosomal subunit"/>
    <property type="evidence" value="ECO:0000318"/>
    <property type="project" value="GO_Central"/>
</dbReference>
<dbReference type="AlphaFoldDB" id="A0A061FR82"/>
<evidence type="ECO:0000256" key="1">
    <source>
        <dbReference type="SAM" id="MobiDB-lite"/>
    </source>
</evidence>
<organism evidence="2 3">
    <name type="scientific">Theobroma cacao</name>
    <name type="common">Cacao</name>
    <name type="synonym">Cocoa</name>
    <dbReference type="NCBI Taxonomy" id="3641"/>
    <lineage>
        <taxon>Eukaryota</taxon>
        <taxon>Viridiplantae</taxon>
        <taxon>Streptophyta</taxon>
        <taxon>Embryophyta</taxon>
        <taxon>Tracheophyta</taxon>
        <taxon>Spermatophyta</taxon>
        <taxon>Magnoliopsida</taxon>
        <taxon>eudicotyledons</taxon>
        <taxon>Gunneridae</taxon>
        <taxon>Pentapetalae</taxon>
        <taxon>rosids</taxon>
        <taxon>malvids</taxon>
        <taxon>Malvales</taxon>
        <taxon>Malvaceae</taxon>
        <taxon>Byttnerioideae</taxon>
        <taxon>Theobroma</taxon>
    </lineage>
</organism>